<dbReference type="Gene3D" id="2.40.50.1020">
    <property type="entry name" value="LytTr DNA-binding domain"/>
    <property type="match status" value="1"/>
</dbReference>
<evidence type="ECO:0000256" key="1">
    <source>
        <dbReference type="SAM" id="Phobius"/>
    </source>
</evidence>
<comment type="caution">
    <text evidence="3">The sequence shown here is derived from an EMBL/GenBank/DDBJ whole genome shotgun (WGS) entry which is preliminary data.</text>
</comment>
<name>A0A916QT09_9RHOB</name>
<keyword evidence="1" id="KW-0472">Membrane</keyword>
<feature type="transmembrane region" description="Helical" evidence="1">
    <location>
        <begin position="50"/>
        <end position="67"/>
    </location>
</feature>
<reference evidence="3" key="2">
    <citation type="submission" date="2020-09" db="EMBL/GenBank/DDBJ databases">
        <authorList>
            <person name="Sun Q."/>
            <person name="Zhou Y."/>
        </authorList>
    </citation>
    <scope>NUCLEOTIDE SEQUENCE</scope>
    <source>
        <strain evidence="3">CGMCC 1.15880</strain>
    </source>
</reference>
<keyword evidence="4" id="KW-1185">Reference proteome</keyword>
<reference evidence="3" key="1">
    <citation type="journal article" date="2014" name="Int. J. Syst. Evol. Microbiol.">
        <title>Complete genome sequence of Corynebacterium casei LMG S-19264T (=DSM 44701T), isolated from a smear-ripened cheese.</title>
        <authorList>
            <consortium name="US DOE Joint Genome Institute (JGI-PGF)"/>
            <person name="Walter F."/>
            <person name="Albersmeier A."/>
            <person name="Kalinowski J."/>
            <person name="Ruckert C."/>
        </authorList>
    </citation>
    <scope>NUCLEOTIDE SEQUENCE</scope>
    <source>
        <strain evidence="3">CGMCC 1.15880</strain>
    </source>
</reference>
<dbReference type="EMBL" id="BMKA01000001">
    <property type="protein sequence ID" value="GGA08605.1"/>
    <property type="molecule type" value="Genomic_DNA"/>
</dbReference>
<dbReference type="RefSeq" id="WP_188670702.1">
    <property type="nucleotide sequence ID" value="NZ_BMKA01000001.1"/>
</dbReference>
<dbReference type="PROSITE" id="PS50930">
    <property type="entry name" value="HTH_LYTTR"/>
    <property type="match status" value="1"/>
</dbReference>
<feature type="domain" description="HTH LytTR-type" evidence="2">
    <location>
        <begin position="180"/>
        <end position="263"/>
    </location>
</feature>
<organism evidence="3 4">
    <name type="scientific">Neptunicoccus cionae</name>
    <dbReference type="NCBI Taxonomy" id="2035344"/>
    <lineage>
        <taxon>Bacteria</taxon>
        <taxon>Pseudomonadati</taxon>
        <taxon>Pseudomonadota</taxon>
        <taxon>Alphaproteobacteria</taxon>
        <taxon>Rhodobacterales</taxon>
        <taxon>Paracoccaceae</taxon>
        <taxon>Neptunicoccus</taxon>
    </lineage>
</organism>
<evidence type="ECO:0000313" key="4">
    <source>
        <dbReference type="Proteomes" id="UP000628017"/>
    </source>
</evidence>
<feature type="transmembrane region" description="Helical" evidence="1">
    <location>
        <begin position="20"/>
        <end position="38"/>
    </location>
</feature>
<dbReference type="Pfam" id="PF04397">
    <property type="entry name" value="LytTR"/>
    <property type="match status" value="1"/>
</dbReference>
<keyword evidence="1" id="KW-0812">Transmembrane</keyword>
<sequence>MNIHIIFSGRDRNVLHALPAVMWLASCLYTVLIVLNALPPMLTSQSPVSLKNIAVILMCILIVYPLYRLGFLTLTRIYPDSPVVKRIAALSLICVVVGALSLGLALIAVDISGSVLSRADLRWYMLNMMVGIFLMPVFFFIIRGSNIVRDQFSHGSSAQAARLILRKLGPDAGSKLVRMQSADHYVEVHTEKGPKLLLMRLSDATQMLESFDGSQVHRSHWVNFNEVTGVIKRDRKVWLRMSDGADVPVSRSYRPELRAVGMI</sequence>
<feature type="transmembrane region" description="Helical" evidence="1">
    <location>
        <begin position="87"/>
        <end position="109"/>
    </location>
</feature>
<dbReference type="InterPro" id="IPR007492">
    <property type="entry name" value="LytTR_DNA-bd_dom"/>
</dbReference>
<proteinExistence type="predicted"/>
<dbReference type="AlphaFoldDB" id="A0A916QT09"/>
<dbReference type="GO" id="GO:0003677">
    <property type="term" value="F:DNA binding"/>
    <property type="evidence" value="ECO:0007669"/>
    <property type="project" value="InterPro"/>
</dbReference>
<evidence type="ECO:0000313" key="3">
    <source>
        <dbReference type="EMBL" id="GGA08605.1"/>
    </source>
</evidence>
<protein>
    <recommendedName>
        <fullName evidence="2">HTH LytTR-type domain-containing protein</fullName>
    </recommendedName>
</protein>
<dbReference type="SMART" id="SM00850">
    <property type="entry name" value="LytTR"/>
    <property type="match status" value="1"/>
</dbReference>
<gene>
    <name evidence="3" type="ORF">GCM10011498_05620</name>
</gene>
<accession>A0A916QT09</accession>
<dbReference type="Proteomes" id="UP000628017">
    <property type="component" value="Unassembled WGS sequence"/>
</dbReference>
<keyword evidence="1" id="KW-1133">Transmembrane helix</keyword>
<feature type="transmembrane region" description="Helical" evidence="1">
    <location>
        <begin position="121"/>
        <end position="142"/>
    </location>
</feature>
<evidence type="ECO:0000259" key="2">
    <source>
        <dbReference type="PROSITE" id="PS50930"/>
    </source>
</evidence>